<protein>
    <submittedName>
        <fullName evidence="1">Phosphoglycolate phosphatase-like HAD superfamily hydrolase</fullName>
    </submittedName>
</protein>
<keyword evidence="2" id="KW-1185">Reference proteome</keyword>
<comment type="caution">
    <text evidence="1">The sequence shown here is derived from an EMBL/GenBank/DDBJ whole genome shotgun (WGS) entry which is preliminary data.</text>
</comment>
<dbReference type="Proteomes" id="UP000575083">
    <property type="component" value="Unassembled WGS sequence"/>
</dbReference>
<sequence>MSTKPIIALDADGVLLDYGLAYASVWERAFGQRPVERDKDAYFPHHRWAVEFLQGDRLAALRACMDEQFWSCVPPLERAVEASHVLYDAGYELVCVSALAQQFEAARLRNLRDAGFPIERVIATGVAAGERSPKAEAIERLAPVAFVDDFLPYFRGIAPAVHRALICRGPNGTPNVGPELDLVHSSHADLWAFSEWTRGPGCSLRTQPV</sequence>
<evidence type="ECO:0000313" key="2">
    <source>
        <dbReference type="Proteomes" id="UP000575083"/>
    </source>
</evidence>
<organism evidence="1 2">
    <name type="scientific">Acidovorax soli</name>
    <dbReference type="NCBI Taxonomy" id="592050"/>
    <lineage>
        <taxon>Bacteria</taxon>
        <taxon>Pseudomonadati</taxon>
        <taxon>Pseudomonadota</taxon>
        <taxon>Betaproteobacteria</taxon>
        <taxon>Burkholderiales</taxon>
        <taxon>Comamonadaceae</taxon>
        <taxon>Acidovorax</taxon>
    </lineage>
</organism>
<proteinExistence type="predicted"/>
<dbReference type="AlphaFoldDB" id="A0A7X0PBA8"/>
<dbReference type="SUPFAM" id="SSF56784">
    <property type="entry name" value="HAD-like"/>
    <property type="match status" value="1"/>
</dbReference>
<dbReference type="GO" id="GO:0016787">
    <property type="term" value="F:hydrolase activity"/>
    <property type="evidence" value="ECO:0007669"/>
    <property type="project" value="UniProtKB-KW"/>
</dbReference>
<dbReference type="InterPro" id="IPR036412">
    <property type="entry name" value="HAD-like_sf"/>
</dbReference>
<reference evidence="1 2" key="1">
    <citation type="submission" date="2020-08" db="EMBL/GenBank/DDBJ databases">
        <title>Functional genomics of gut bacteria from endangered species of beetles.</title>
        <authorList>
            <person name="Carlos-Shanley C."/>
        </authorList>
    </citation>
    <scope>NUCLEOTIDE SEQUENCE [LARGE SCALE GENOMIC DNA]</scope>
    <source>
        <strain evidence="1 2">S00198</strain>
    </source>
</reference>
<evidence type="ECO:0000313" key="1">
    <source>
        <dbReference type="EMBL" id="MBB6558740.1"/>
    </source>
</evidence>
<dbReference type="EMBL" id="JACHLK010000002">
    <property type="protein sequence ID" value="MBB6558740.1"/>
    <property type="molecule type" value="Genomic_DNA"/>
</dbReference>
<keyword evidence="1" id="KW-0378">Hydrolase</keyword>
<gene>
    <name evidence="1" type="ORF">HNP48_001404</name>
</gene>
<accession>A0A7X0PBA8</accession>
<name>A0A7X0PBA8_9BURK</name>
<dbReference type="RefSeq" id="WP_184856166.1">
    <property type="nucleotide sequence ID" value="NZ_JACHLK010000002.1"/>
</dbReference>